<dbReference type="SUPFAM" id="SSF53597">
    <property type="entry name" value="Dihydrofolate reductase-like"/>
    <property type="match status" value="1"/>
</dbReference>
<dbReference type="Proteomes" id="UP001595955">
    <property type="component" value="Unassembled WGS sequence"/>
</dbReference>
<sequence length="176" mass="19057">MGRTVYYVASSLDGFIATPDHSLDWLLTREVDDDGPMGITPFLAGVGAIVTGSATYEWVRAYQDAWDYTVPTWVLTHRELAPPPGADVRFARGDVRAVHAEMVAVAGERDRWIVGGGEVVGQFADAGLLDEVVIAYAPVTLGAGAPLLPRRLELRLTELARNGEFACARYDVVRPG</sequence>
<evidence type="ECO:0000313" key="2">
    <source>
        <dbReference type="EMBL" id="MFC4556444.1"/>
    </source>
</evidence>
<dbReference type="InterPro" id="IPR050765">
    <property type="entry name" value="Riboflavin_Biosynth_HTPR"/>
</dbReference>
<dbReference type="EMBL" id="JBHSGF010000012">
    <property type="protein sequence ID" value="MFC4556444.1"/>
    <property type="molecule type" value="Genomic_DNA"/>
</dbReference>
<dbReference type="RefSeq" id="WP_122824404.1">
    <property type="nucleotide sequence ID" value="NZ_CP033325.1"/>
</dbReference>
<gene>
    <name evidence="2" type="ORF">ACFO3F_14415</name>
</gene>
<dbReference type="Pfam" id="PF01872">
    <property type="entry name" value="RibD_C"/>
    <property type="match status" value="1"/>
</dbReference>
<reference evidence="3" key="1">
    <citation type="journal article" date="2019" name="Int. J. Syst. Evol. Microbiol.">
        <title>The Global Catalogue of Microorganisms (GCM) 10K type strain sequencing project: providing services to taxonomists for standard genome sequencing and annotation.</title>
        <authorList>
            <consortium name="The Broad Institute Genomics Platform"/>
            <consortium name="The Broad Institute Genome Sequencing Center for Infectious Disease"/>
            <person name="Wu L."/>
            <person name="Ma J."/>
        </authorList>
    </citation>
    <scope>NUCLEOTIDE SEQUENCE [LARGE SCALE GENOMIC DNA]</scope>
    <source>
        <strain evidence="3">JCM 3369</strain>
    </source>
</reference>
<evidence type="ECO:0000259" key="1">
    <source>
        <dbReference type="Pfam" id="PF01872"/>
    </source>
</evidence>
<comment type="caution">
    <text evidence="2">The sequence shown here is derived from an EMBL/GenBank/DDBJ whole genome shotgun (WGS) entry which is preliminary data.</text>
</comment>
<dbReference type="Gene3D" id="3.40.430.10">
    <property type="entry name" value="Dihydrofolate Reductase, subunit A"/>
    <property type="match status" value="1"/>
</dbReference>
<keyword evidence="3" id="KW-1185">Reference proteome</keyword>
<protein>
    <submittedName>
        <fullName evidence="2">Dihydrofolate reductase family protein</fullName>
    </submittedName>
</protein>
<organism evidence="2 3">
    <name type="scientific">Georgenia faecalis</name>
    <dbReference type="NCBI Taxonomy" id="2483799"/>
    <lineage>
        <taxon>Bacteria</taxon>
        <taxon>Bacillati</taxon>
        <taxon>Actinomycetota</taxon>
        <taxon>Actinomycetes</taxon>
        <taxon>Micrococcales</taxon>
        <taxon>Bogoriellaceae</taxon>
        <taxon>Georgenia</taxon>
    </lineage>
</organism>
<feature type="domain" description="Bacterial bifunctional deaminase-reductase C-terminal" evidence="1">
    <location>
        <begin position="8"/>
        <end position="150"/>
    </location>
</feature>
<evidence type="ECO:0000313" key="3">
    <source>
        <dbReference type="Proteomes" id="UP001595955"/>
    </source>
</evidence>
<dbReference type="InterPro" id="IPR024072">
    <property type="entry name" value="DHFR-like_dom_sf"/>
</dbReference>
<dbReference type="PANTHER" id="PTHR38011:SF11">
    <property type="entry name" value="2,5-DIAMINO-6-RIBOSYLAMINO-4(3H)-PYRIMIDINONE 5'-PHOSPHATE REDUCTASE"/>
    <property type="match status" value="1"/>
</dbReference>
<accession>A0ABV9DF90</accession>
<name>A0ABV9DF90_9MICO</name>
<dbReference type="InterPro" id="IPR002734">
    <property type="entry name" value="RibDG_C"/>
</dbReference>
<proteinExistence type="predicted"/>
<dbReference type="PANTHER" id="PTHR38011">
    <property type="entry name" value="DIHYDROFOLATE REDUCTASE FAMILY PROTEIN (AFU_ORTHOLOGUE AFUA_8G06820)"/>
    <property type="match status" value="1"/>
</dbReference>